<keyword evidence="1" id="KW-0812">Transmembrane</keyword>
<keyword evidence="1" id="KW-1133">Transmembrane helix</keyword>
<feature type="transmembrane region" description="Helical" evidence="1">
    <location>
        <begin position="80"/>
        <end position="100"/>
    </location>
</feature>
<sequence>MKFRLTSYRKQLWVSVSTGAFLFVVLYLYRSFGIQTNESFSGHSLFVRSVSFGLLTSLVFLINELLIAPFFSIDNFKKSIVWNVWEIFSAGTLSFLLFNYFWDWTELYLRGYFLMIFEFFIVMVIPVGVVNLLLNKKIHNNGHHSLINLKAENGKSQLTITSDKLFLLNLKIIMLMYSLNQMAN</sequence>
<name>A0A4D7JTL4_9BACT</name>
<feature type="transmembrane region" description="Helical" evidence="1">
    <location>
        <begin position="12"/>
        <end position="29"/>
    </location>
</feature>
<accession>A0A4D7JTL4</accession>
<dbReference type="AlphaFoldDB" id="A0A4D7JTL4"/>
<protein>
    <submittedName>
        <fullName evidence="2">Uncharacterized protein</fullName>
    </submittedName>
</protein>
<evidence type="ECO:0000313" key="3">
    <source>
        <dbReference type="Proteomes" id="UP000298616"/>
    </source>
</evidence>
<keyword evidence="1" id="KW-0472">Membrane</keyword>
<dbReference type="RefSeq" id="WP_137092484.1">
    <property type="nucleotide sequence ID" value="NZ_CP028923.1"/>
</dbReference>
<dbReference type="OrthoDB" id="1118393at2"/>
<proteinExistence type="predicted"/>
<dbReference type="KEGG" id="fpf:DCC35_20210"/>
<evidence type="ECO:0000313" key="2">
    <source>
        <dbReference type="EMBL" id="QCK16890.1"/>
    </source>
</evidence>
<feature type="transmembrane region" description="Helical" evidence="1">
    <location>
        <begin position="112"/>
        <end position="134"/>
    </location>
</feature>
<feature type="transmembrane region" description="Helical" evidence="1">
    <location>
        <begin position="49"/>
        <end position="68"/>
    </location>
</feature>
<dbReference type="EMBL" id="CP028923">
    <property type="protein sequence ID" value="QCK16890.1"/>
    <property type="molecule type" value="Genomic_DNA"/>
</dbReference>
<keyword evidence="3" id="KW-1185">Reference proteome</keyword>
<evidence type="ECO:0000256" key="1">
    <source>
        <dbReference type="SAM" id="Phobius"/>
    </source>
</evidence>
<reference evidence="2 3" key="1">
    <citation type="submission" date="2018-04" db="EMBL/GenBank/DDBJ databases">
        <title>Complete genome uncultured novel isolate.</title>
        <authorList>
            <person name="Merlino G."/>
        </authorList>
    </citation>
    <scope>NUCLEOTIDE SEQUENCE [LARGE SCALE GENOMIC DNA]</scope>
    <source>
        <strain evidence="3">R1DC9</strain>
    </source>
</reference>
<dbReference type="Proteomes" id="UP000298616">
    <property type="component" value="Chromosome"/>
</dbReference>
<gene>
    <name evidence="2" type="ORF">DCC35_20210</name>
</gene>
<organism evidence="2 3">
    <name type="scientific">Mangrovivirga cuniculi</name>
    <dbReference type="NCBI Taxonomy" id="2715131"/>
    <lineage>
        <taxon>Bacteria</taxon>
        <taxon>Pseudomonadati</taxon>
        <taxon>Bacteroidota</taxon>
        <taxon>Cytophagia</taxon>
        <taxon>Cytophagales</taxon>
        <taxon>Mangrovivirgaceae</taxon>
        <taxon>Mangrovivirga</taxon>
    </lineage>
</organism>